<keyword evidence="1" id="KW-0812">Transmembrane</keyword>
<feature type="transmembrane region" description="Helical" evidence="1">
    <location>
        <begin position="12"/>
        <end position="37"/>
    </location>
</feature>
<feature type="transmembrane region" description="Helical" evidence="1">
    <location>
        <begin position="43"/>
        <end position="63"/>
    </location>
</feature>
<organism evidence="2 3">
    <name type="scientific">Chryseobacterium shigense</name>
    <dbReference type="NCBI Taxonomy" id="297244"/>
    <lineage>
        <taxon>Bacteria</taxon>
        <taxon>Pseudomonadati</taxon>
        <taxon>Bacteroidota</taxon>
        <taxon>Flavobacteriia</taxon>
        <taxon>Flavobacteriales</taxon>
        <taxon>Weeksellaceae</taxon>
        <taxon>Chryseobacterium group</taxon>
        <taxon>Chryseobacterium</taxon>
    </lineage>
</organism>
<dbReference type="Proteomes" id="UP000186373">
    <property type="component" value="Unassembled WGS sequence"/>
</dbReference>
<reference evidence="3" key="1">
    <citation type="submission" date="2017-01" db="EMBL/GenBank/DDBJ databases">
        <authorList>
            <person name="Varghese N."/>
            <person name="Submissions S."/>
        </authorList>
    </citation>
    <scope>NUCLEOTIDE SEQUENCE [LARGE SCALE GENOMIC DNA]</scope>
    <source>
        <strain evidence="3">DSM 17126</strain>
    </source>
</reference>
<dbReference type="AlphaFoldDB" id="A0A1N7I8Z2"/>
<proteinExistence type="predicted"/>
<evidence type="ECO:0000313" key="3">
    <source>
        <dbReference type="Proteomes" id="UP000186373"/>
    </source>
</evidence>
<dbReference type="EMBL" id="FTNY01000002">
    <property type="protein sequence ID" value="SIS33541.1"/>
    <property type="molecule type" value="Genomic_DNA"/>
</dbReference>
<protein>
    <submittedName>
        <fullName evidence="2">Uncharacterized protein</fullName>
    </submittedName>
</protein>
<keyword evidence="1" id="KW-1133">Transmembrane helix</keyword>
<sequence>MKKNKIFTFKNVLPYHSVWTAFVIIPCLFLYASLYYLLFKDGFRLSLVSIFTLLYFVTCYLILKAISVQVKIWFNDQYLFIQKGNRKQKKYPKTDIKGFYSYDYETKSTILQSSKVYFRFCLKNSHDIFINDVEYRSLYEVEKGENLKRFLKEAQKELNFVRIRRRNFQSTYWYSKQENDS</sequence>
<evidence type="ECO:0000256" key="1">
    <source>
        <dbReference type="SAM" id="Phobius"/>
    </source>
</evidence>
<keyword evidence="3" id="KW-1185">Reference proteome</keyword>
<evidence type="ECO:0000313" key="2">
    <source>
        <dbReference type="EMBL" id="SIS33541.1"/>
    </source>
</evidence>
<name>A0A1N7I8Z2_9FLAO</name>
<keyword evidence="1" id="KW-0472">Membrane</keyword>
<gene>
    <name evidence="2" type="ORF">SAMN05421639_102664</name>
</gene>
<accession>A0A1N7I8Z2</accession>